<gene>
    <name evidence="1" type="ORF">FPZ12_012795</name>
</gene>
<dbReference type="RefSeq" id="WP_144747217.1">
    <property type="nucleotide sequence ID" value="NZ_VMNW02000014.1"/>
</dbReference>
<evidence type="ECO:0000313" key="1">
    <source>
        <dbReference type="EMBL" id="KAA9162108.1"/>
    </source>
</evidence>
<proteinExistence type="predicted"/>
<keyword evidence="2" id="KW-1185">Reference proteome</keyword>
<name>A0A5N0V9C2_9PSEU</name>
<sequence>MGELARLVAGLLPDKDFARAAAFSIACAAPWARNGSIGWQASPTSVVARVDHRVIGSRS</sequence>
<dbReference type="AlphaFoldDB" id="A0A5N0V9C2"/>
<dbReference type="EMBL" id="VMNW02000014">
    <property type="protein sequence ID" value="KAA9162108.1"/>
    <property type="molecule type" value="Genomic_DNA"/>
</dbReference>
<dbReference type="Proteomes" id="UP000319769">
    <property type="component" value="Unassembled WGS sequence"/>
</dbReference>
<evidence type="ECO:0000313" key="2">
    <source>
        <dbReference type="Proteomes" id="UP000319769"/>
    </source>
</evidence>
<accession>A0A5N0V9C2</accession>
<protein>
    <submittedName>
        <fullName evidence="1">Uncharacterized protein</fullName>
    </submittedName>
</protein>
<reference evidence="1" key="1">
    <citation type="submission" date="2019-09" db="EMBL/GenBank/DDBJ databases">
        <authorList>
            <person name="Teo W.F.A."/>
            <person name="Duangmal K."/>
        </authorList>
    </citation>
    <scope>NUCLEOTIDE SEQUENCE [LARGE SCALE GENOMIC DNA]</scope>
    <source>
        <strain evidence="1">K81G1</strain>
    </source>
</reference>
<organism evidence="1 2">
    <name type="scientific">Amycolatopsis acidicola</name>
    <dbReference type="NCBI Taxonomy" id="2596893"/>
    <lineage>
        <taxon>Bacteria</taxon>
        <taxon>Bacillati</taxon>
        <taxon>Actinomycetota</taxon>
        <taxon>Actinomycetes</taxon>
        <taxon>Pseudonocardiales</taxon>
        <taxon>Pseudonocardiaceae</taxon>
        <taxon>Amycolatopsis</taxon>
    </lineage>
</organism>
<comment type="caution">
    <text evidence="1">The sequence shown here is derived from an EMBL/GenBank/DDBJ whole genome shotgun (WGS) entry which is preliminary data.</text>
</comment>